<evidence type="ECO:0000313" key="1">
    <source>
        <dbReference type="Proteomes" id="UP000887566"/>
    </source>
</evidence>
<accession>A0A914UMQ8</accession>
<evidence type="ECO:0000313" key="2">
    <source>
        <dbReference type="WBParaSite" id="PSAMB.scaffold1120size35713.g11084.t1"/>
    </source>
</evidence>
<sequence length="87" mass="10025">MKKALGFYNPMKKLSNGTEMLQNKVLLKLNLTLECVIMKGLVFYNPMKKLSNDMKKDLVFNNLMKKLSNGIEMLQNKVLLKLNFTLA</sequence>
<reference evidence="2" key="1">
    <citation type="submission" date="2022-11" db="UniProtKB">
        <authorList>
            <consortium name="WormBaseParasite"/>
        </authorList>
    </citation>
    <scope>IDENTIFICATION</scope>
</reference>
<dbReference type="AlphaFoldDB" id="A0A914UMQ8"/>
<proteinExistence type="predicted"/>
<name>A0A914UMQ8_9BILA</name>
<dbReference type="WBParaSite" id="PSAMB.scaffold1120size35713.g11084.t1">
    <property type="protein sequence ID" value="PSAMB.scaffold1120size35713.g11084.t1"/>
    <property type="gene ID" value="PSAMB.scaffold1120size35713.g11084"/>
</dbReference>
<organism evidence="1 2">
    <name type="scientific">Plectus sambesii</name>
    <dbReference type="NCBI Taxonomy" id="2011161"/>
    <lineage>
        <taxon>Eukaryota</taxon>
        <taxon>Metazoa</taxon>
        <taxon>Ecdysozoa</taxon>
        <taxon>Nematoda</taxon>
        <taxon>Chromadorea</taxon>
        <taxon>Plectida</taxon>
        <taxon>Plectina</taxon>
        <taxon>Plectoidea</taxon>
        <taxon>Plectidae</taxon>
        <taxon>Plectus</taxon>
    </lineage>
</organism>
<dbReference type="Proteomes" id="UP000887566">
    <property type="component" value="Unplaced"/>
</dbReference>
<protein>
    <submittedName>
        <fullName evidence="2">Uncharacterized protein</fullName>
    </submittedName>
</protein>
<keyword evidence="1" id="KW-1185">Reference proteome</keyword>